<keyword evidence="4" id="KW-1185">Reference proteome</keyword>
<feature type="compositionally biased region" description="Basic and acidic residues" evidence="2">
    <location>
        <begin position="199"/>
        <end position="209"/>
    </location>
</feature>
<dbReference type="RefSeq" id="XP_062626281.1">
    <property type="nucleotide sequence ID" value="XM_062770297.1"/>
</dbReference>
<sequence>MARKATINWDTMTFTPGPELMNEMYRLLAWGTLAAMGFLASNPFTTIALALLFADTACGLVHSENIRIISQMRRAAGNDSRLIADHVARAQKQVAKAVEDAAALNANLELIAQLRREAAEERAATLALIAQLHQAAINDAQLIFNQTARAHAQAEEIASLRAEIASLRDQLEAPLRISLVVKLPAPDAALEGQAAPDSLPEKEGEVCEA</sequence>
<organism evidence="3 4">
    <name type="scientific">Vanrija pseudolonga</name>
    <dbReference type="NCBI Taxonomy" id="143232"/>
    <lineage>
        <taxon>Eukaryota</taxon>
        <taxon>Fungi</taxon>
        <taxon>Dikarya</taxon>
        <taxon>Basidiomycota</taxon>
        <taxon>Agaricomycotina</taxon>
        <taxon>Tremellomycetes</taxon>
        <taxon>Trichosporonales</taxon>
        <taxon>Trichosporonaceae</taxon>
        <taxon>Vanrija</taxon>
    </lineage>
</organism>
<feature type="coiled-coil region" evidence="1">
    <location>
        <begin position="87"/>
        <end position="121"/>
    </location>
</feature>
<feature type="region of interest" description="Disordered" evidence="2">
    <location>
        <begin position="190"/>
        <end position="209"/>
    </location>
</feature>
<dbReference type="GeneID" id="87807001"/>
<evidence type="ECO:0000313" key="4">
    <source>
        <dbReference type="Proteomes" id="UP000827549"/>
    </source>
</evidence>
<evidence type="ECO:0000256" key="2">
    <source>
        <dbReference type="SAM" id="MobiDB-lite"/>
    </source>
</evidence>
<evidence type="ECO:0000313" key="3">
    <source>
        <dbReference type="EMBL" id="WOO80249.1"/>
    </source>
</evidence>
<keyword evidence="1" id="KW-0175">Coiled coil</keyword>
<dbReference type="Proteomes" id="UP000827549">
    <property type="component" value="Chromosome 3"/>
</dbReference>
<name>A0AAF1BL06_9TREE</name>
<gene>
    <name evidence="3" type="ORF">LOC62_03G003760</name>
</gene>
<evidence type="ECO:0000256" key="1">
    <source>
        <dbReference type="SAM" id="Coils"/>
    </source>
</evidence>
<accession>A0AAF1BL06</accession>
<dbReference type="EMBL" id="CP086716">
    <property type="protein sequence ID" value="WOO80249.1"/>
    <property type="molecule type" value="Genomic_DNA"/>
</dbReference>
<proteinExistence type="predicted"/>
<protein>
    <submittedName>
        <fullName evidence="3">Uncharacterized protein</fullName>
    </submittedName>
</protein>
<reference evidence="3" key="1">
    <citation type="submission" date="2023-10" db="EMBL/GenBank/DDBJ databases">
        <authorList>
            <person name="Noh H."/>
        </authorList>
    </citation>
    <scope>NUCLEOTIDE SEQUENCE</scope>
    <source>
        <strain evidence="3">DUCC4014</strain>
    </source>
</reference>
<dbReference type="AlphaFoldDB" id="A0AAF1BL06"/>